<keyword evidence="3" id="KW-0804">Transcription</keyword>
<dbReference type="PANTHER" id="PTHR33204:SF37">
    <property type="entry name" value="HTH-TYPE TRANSCRIPTIONAL REGULATOR YODB"/>
    <property type="match status" value="1"/>
</dbReference>
<dbReference type="Proteomes" id="UP000277094">
    <property type="component" value="Unassembled WGS sequence"/>
</dbReference>
<accession>A0A3N0DRQ6</accession>
<feature type="compositionally biased region" description="Pro residues" evidence="4">
    <location>
        <begin position="1"/>
        <end position="13"/>
    </location>
</feature>
<dbReference type="InterPro" id="IPR036390">
    <property type="entry name" value="WH_DNA-bd_sf"/>
</dbReference>
<protein>
    <submittedName>
        <fullName evidence="6">Transcriptional regulator</fullName>
    </submittedName>
</protein>
<sequence length="116" mass="13131">MPTPRPTPRPSPRPGQDVRGSSTGRPLLAAMDLLGRRWSLRILWELRDGPVGARALRERCDGMSSSVLYTRLDELTDARLVEKDDSGEYRLTEIGAGLNKSLQPLDSWARRWAQRF</sequence>
<evidence type="ECO:0000313" key="7">
    <source>
        <dbReference type="Proteomes" id="UP000277094"/>
    </source>
</evidence>
<dbReference type="CDD" id="cd00090">
    <property type="entry name" value="HTH_ARSR"/>
    <property type="match status" value="1"/>
</dbReference>
<dbReference type="GO" id="GO:0003677">
    <property type="term" value="F:DNA binding"/>
    <property type="evidence" value="ECO:0007669"/>
    <property type="project" value="UniProtKB-KW"/>
</dbReference>
<dbReference type="PROSITE" id="PS51118">
    <property type="entry name" value="HTH_HXLR"/>
    <property type="match status" value="1"/>
</dbReference>
<name>A0A3N0DRQ6_9ACTN</name>
<dbReference type="EMBL" id="RJSG01000002">
    <property type="protein sequence ID" value="RNL78318.1"/>
    <property type="molecule type" value="Genomic_DNA"/>
</dbReference>
<comment type="caution">
    <text evidence="6">The sequence shown here is derived from an EMBL/GenBank/DDBJ whole genome shotgun (WGS) entry which is preliminary data.</text>
</comment>
<feature type="region of interest" description="Disordered" evidence="4">
    <location>
        <begin position="1"/>
        <end position="24"/>
    </location>
</feature>
<dbReference type="InterPro" id="IPR011991">
    <property type="entry name" value="ArsR-like_HTH"/>
</dbReference>
<proteinExistence type="predicted"/>
<evidence type="ECO:0000256" key="1">
    <source>
        <dbReference type="ARBA" id="ARBA00023015"/>
    </source>
</evidence>
<evidence type="ECO:0000256" key="2">
    <source>
        <dbReference type="ARBA" id="ARBA00023125"/>
    </source>
</evidence>
<organism evidence="6 7">
    <name type="scientific">Nocardioides marmorisolisilvae</name>
    <dbReference type="NCBI Taxonomy" id="1542737"/>
    <lineage>
        <taxon>Bacteria</taxon>
        <taxon>Bacillati</taxon>
        <taxon>Actinomycetota</taxon>
        <taxon>Actinomycetes</taxon>
        <taxon>Propionibacteriales</taxon>
        <taxon>Nocardioidaceae</taxon>
        <taxon>Nocardioides</taxon>
    </lineage>
</organism>
<dbReference type="AlphaFoldDB" id="A0A3N0DRQ6"/>
<dbReference type="InterPro" id="IPR036388">
    <property type="entry name" value="WH-like_DNA-bd_sf"/>
</dbReference>
<keyword evidence="2" id="KW-0238">DNA-binding</keyword>
<dbReference type="SUPFAM" id="SSF46785">
    <property type="entry name" value="Winged helix' DNA-binding domain"/>
    <property type="match status" value="1"/>
</dbReference>
<dbReference type="OrthoDB" id="8904061at2"/>
<keyword evidence="7" id="KW-1185">Reference proteome</keyword>
<dbReference type="RefSeq" id="WP_123232817.1">
    <property type="nucleotide sequence ID" value="NZ_RJSG01000002.1"/>
</dbReference>
<feature type="domain" description="HTH hxlR-type" evidence="5">
    <location>
        <begin position="25"/>
        <end position="116"/>
    </location>
</feature>
<evidence type="ECO:0000259" key="5">
    <source>
        <dbReference type="PROSITE" id="PS51118"/>
    </source>
</evidence>
<dbReference type="Pfam" id="PF01638">
    <property type="entry name" value="HxlR"/>
    <property type="match status" value="1"/>
</dbReference>
<dbReference type="InterPro" id="IPR002577">
    <property type="entry name" value="HTH_HxlR"/>
</dbReference>
<evidence type="ECO:0000313" key="6">
    <source>
        <dbReference type="EMBL" id="RNL78318.1"/>
    </source>
</evidence>
<gene>
    <name evidence="6" type="ORF">EFL95_04205</name>
</gene>
<reference evidence="6 7" key="1">
    <citation type="submission" date="2018-11" db="EMBL/GenBank/DDBJ databases">
        <authorList>
            <person name="Li F."/>
        </authorList>
    </citation>
    <scope>NUCLEOTIDE SEQUENCE [LARGE SCALE GENOMIC DNA]</scope>
    <source>
        <strain evidence="6 7">KIS18-7</strain>
    </source>
</reference>
<keyword evidence="1" id="KW-0805">Transcription regulation</keyword>
<dbReference type="Gene3D" id="1.10.10.10">
    <property type="entry name" value="Winged helix-like DNA-binding domain superfamily/Winged helix DNA-binding domain"/>
    <property type="match status" value="1"/>
</dbReference>
<evidence type="ECO:0000256" key="4">
    <source>
        <dbReference type="SAM" id="MobiDB-lite"/>
    </source>
</evidence>
<evidence type="ECO:0000256" key="3">
    <source>
        <dbReference type="ARBA" id="ARBA00023163"/>
    </source>
</evidence>
<dbReference type="PANTHER" id="PTHR33204">
    <property type="entry name" value="TRANSCRIPTIONAL REGULATOR, MARR FAMILY"/>
    <property type="match status" value="1"/>
</dbReference>